<organism evidence="1 2">
    <name type="scientific">Streptomyces siderophoricus</name>
    <dbReference type="NCBI Taxonomy" id="2802281"/>
    <lineage>
        <taxon>Bacteria</taxon>
        <taxon>Bacillati</taxon>
        <taxon>Actinomycetota</taxon>
        <taxon>Actinomycetes</taxon>
        <taxon>Kitasatosporales</taxon>
        <taxon>Streptomycetaceae</taxon>
        <taxon>Streptomyces</taxon>
    </lineage>
</organism>
<dbReference type="PANTHER" id="PTHR14136:SF37">
    <property type="entry name" value="PENTAPEPTIDE REPEAT-CONTAINING PROTEIN"/>
    <property type="match status" value="1"/>
</dbReference>
<reference evidence="1 2" key="1">
    <citation type="submission" date="2021-01" db="EMBL/GenBank/DDBJ databases">
        <title>WGS of actinomycetes isolated from Thailand.</title>
        <authorList>
            <person name="Thawai C."/>
        </authorList>
    </citation>
    <scope>NUCLEOTIDE SEQUENCE [LARGE SCALE GENOMIC DNA]</scope>
    <source>
        <strain evidence="1 2">CH9-7</strain>
    </source>
</reference>
<name>A0ABS1MK26_9ACTN</name>
<dbReference type="EMBL" id="JAERRI010000002">
    <property type="protein sequence ID" value="MBL1088388.1"/>
    <property type="molecule type" value="Genomic_DNA"/>
</dbReference>
<comment type="caution">
    <text evidence="1">The sequence shown here is derived from an EMBL/GenBank/DDBJ whole genome shotgun (WGS) entry which is preliminary data.</text>
</comment>
<dbReference type="Pfam" id="PF00805">
    <property type="entry name" value="Pentapeptide"/>
    <property type="match status" value="1"/>
</dbReference>
<dbReference type="PANTHER" id="PTHR14136">
    <property type="entry name" value="BTB_POZ DOMAIN-CONTAINING PROTEIN KCTD9"/>
    <property type="match status" value="1"/>
</dbReference>
<keyword evidence="2" id="KW-1185">Reference proteome</keyword>
<dbReference type="InterPro" id="IPR001646">
    <property type="entry name" value="5peptide_repeat"/>
</dbReference>
<dbReference type="Proteomes" id="UP000629371">
    <property type="component" value="Unassembled WGS sequence"/>
</dbReference>
<gene>
    <name evidence="1" type="ORF">JK360_03110</name>
</gene>
<dbReference type="InterPro" id="IPR051082">
    <property type="entry name" value="Pentapeptide-BTB/POZ_domain"/>
</dbReference>
<accession>A0ABS1MK26</accession>
<dbReference type="Gene3D" id="2.160.20.80">
    <property type="entry name" value="E3 ubiquitin-protein ligase SopA"/>
    <property type="match status" value="1"/>
</dbReference>
<protein>
    <submittedName>
        <fullName evidence="1">Pentapeptide repeat-containing protein</fullName>
    </submittedName>
</protein>
<evidence type="ECO:0000313" key="2">
    <source>
        <dbReference type="Proteomes" id="UP000629371"/>
    </source>
</evidence>
<evidence type="ECO:0000313" key="1">
    <source>
        <dbReference type="EMBL" id="MBL1088388.1"/>
    </source>
</evidence>
<dbReference type="SUPFAM" id="SSF141571">
    <property type="entry name" value="Pentapeptide repeat-like"/>
    <property type="match status" value="1"/>
</dbReference>
<proteinExistence type="predicted"/>
<sequence>MGVLFGRCRVPRPPACRSTHIVSRDRTARPLPDAVASGRQTDDLGLTPADRGLTADCGSCFGLCCVALPFARSADFAIDKDAGRPCPNLQSDFRCGIHRDLRDRGFSGCTVFDCFGAGQKVSQVTFGGEDWRQAPGTARRMFDVFPVMRQLHELLWYLSEALTLPAARPVHDDLRAALEKTEALTRGSAEELGALDVPAHRAEVNVLLLRTSELVRAQVPGRKKERRGADLMGARLKGARLQGANLRGAYLIAADLTGADLRRADLIGADLRDADLSGADLTGALFLTQSQLNAAKGDAATKLPSGLARPGHWRPAA</sequence>